<evidence type="ECO:0000256" key="1">
    <source>
        <dbReference type="ARBA" id="ARBA00022574"/>
    </source>
</evidence>
<dbReference type="PROSITE" id="PS50294">
    <property type="entry name" value="WD_REPEATS_REGION"/>
    <property type="match status" value="2"/>
</dbReference>
<name>A0A0L0H8D4_SPIPD</name>
<dbReference type="GeneID" id="27690613"/>
<dbReference type="PANTHER" id="PTHR44525:SF1">
    <property type="entry name" value="WD REPEAT-CONTAINING PROTEIN 27"/>
    <property type="match status" value="1"/>
</dbReference>
<evidence type="ECO:0000313" key="5">
    <source>
        <dbReference type="EMBL" id="KNC97477.1"/>
    </source>
</evidence>
<evidence type="ECO:0000256" key="4">
    <source>
        <dbReference type="SAM" id="MobiDB-lite"/>
    </source>
</evidence>
<dbReference type="InterPro" id="IPR019775">
    <property type="entry name" value="WD40_repeat_CS"/>
</dbReference>
<feature type="non-terminal residue" evidence="5">
    <location>
        <position position="1"/>
    </location>
</feature>
<sequence>MLARPVDRLQSSGRQEFEVSHEGKFQSSLPLSSYALAISQDWLAFQAVTNARHKVILTLVRLAAGFDNWTEGKLLIDTQHQERIEAACFGQRTFPCVLVTASKDSLRCLRLPAEDCYDQKLESELVKEDLGQVCHLSLDAADKWIAATAGNLIYVVDLETGRTICLEGHLAKVTASEFLLPAEGYPQSKDWLVSISEDRTFKVWDVANRCCLYQSTILSPYPLTSVAIDPEHFRCCIGSEDGLLRFFELTPRRGNACEPRCLTTIDISKTFRQISEETSVSEPVQDAVEIISSIPRWRSKVPRSESVNADDKRQEIHYSPAIVASRYCTFLPSWAQRSQALAESDALRMAEGGGVDRVRLIVGCVNGAVIIDPVSYAILCRVSYQQSYPPLTSTSSTQEATLLHAGFSGTAGAYALPARWASPNTCAVLVGNSFSGESNLILIREKLEQPQQALPVSDGTLQSVVRTAVELNVQRPWSDNILRDCLVQLSKLHIRSVEDVKAAGEIQYPSNIPSYVQTALALVGKGDEINIQQHNELAFKILDSVSFHPSSPLKTKSKPTTSSCTNKPINAKGRGKTTGIVQNKPVTFHAQVKSSGYSEKSTSNKLFGRKPAPRPAKRRTDALEFRYPCDSEPPVKPDKLPPVVNHSKPITCVKFNASGSACATASSDGTARYHRTPLSSETHMKDLMGHNGPLTTVSWSHSSTSQYGQLLLTASLDGSARLWTVKQSEPLLEFRKVLGNRNPKPKVPPLTAKVDTKQAFSSEIRHTRFYYNDQFILIPSGPDCNLYTYHLEKPDKGSVRPQLNYNWYKLASKFSSSAHSLTALACMNARKSHLILTACSDKQIHVWDVAQCSVVRSIRQAQTRVIHALALADYEHPPPAFENVFVSTAVTDSIKCWDLRQERAILHLHGHCNRYAQVGCALSPCGRYIASGSEDNHAYLYDVRKSAVLERLPGHTDVVSSVDFNPLYPKVATGCHDGKLRLFTA</sequence>
<dbReference type="EMBL" id="KQ257464">
    <property type="protein sequence ID" value="KNC97477.1"/>
    <property type="molecule type" value="Genomic_DNA"/>
</dbReference>
<dbReference type="STRING" id="645134.A0A0L0H8D4"/>
<dbReference type="InterPro" id="IPR001680">
    <property type="entry name" value="WD40_rpt"/>
</dbReference>
<dbReference type="Gene3D" id="2.130.10.10">
    <property type="entry name" value="YVTN repeat-like/Quinoprotein amine dehydrogenase"/>
    <property type="match status" value="3"/>
</dbReference>
<feature type="compositionally biased region" description="Polar residues" evidence="4">
    <location>
        <begin position="592"/>
        <end position="605"/>
    </location>
</feature>
<evidence type="ECO:0000256" key="3">
    <source>
        <dbReference type="PROSITE-ProRule" id="PRU00221"/>
    </source>
</evidence>
<dbReference type="SMART" id="SM00320">
    <property type="entry name" value="WD40"/>
    <property type="match status" value="9"/>
</dbReference>
<dbReference type="OMA" id="ICEPRCI"/>
<dbReference type="PANTHER" id="PTHR44525">
    <property type="entry name" value="WD REPEAT-CONTAINING PROTEIN 27"/>
    <property type="match status" value="1"/>
</dbReference>
<accession>A0A0L0H8D4</accession>
<protein>
    <submittedName>
        <fullName evidence="5">Uncharacterized protein</fullName>
    </submittedName>
</protein>
<reference evidence="5 6" key="1">
    <citation type="submission" date="2009-08" db="EMBL/GenBank/DDBJ databases">
        <title>The Genome Sequence of Spizellomyces punctatus strain DAOM BR117.</title>
        <authorList>
            <consortium name="The Broad Institute Genome Sequencing Platform"/>
            <person name="Russ C."/>
            <person name="Cuomo C."/>
            <person name="Shea T."/>
            <person name="Young S.K."/>
            <person name="Zeng Q."/>
            <person name="Koehrsen M."/>
            <person name="Haas B."/>
            <person name="Borodovsky M."/>
            <person name="Guigo R."/>
            <person name="Alvarado L."/>
            <person name="Berlin A."/>
            <person name="Bochicchio J."/>
            <person name="Borenstein D."/>
            <person name="Chapman S."/>
            <person name="Chen Z."/>
            <person name="Engels R."/>
            <person name="Freedman E."/>
            <person name="Gellesch M."/>
            <person name="Goldberg J."/>
            <person name="Griggs A."/>
            <person name="Gujja S."/>
            <person name="Heiman D."/>
            <person name="Hepburn T."/>
            <person name="Howarth C."/>
            <person name="Jen D."/>
            <person name="Larson L."/>
            <person name="Lewis B."/>
            <person name="Mehta T."/>
            <person name="Park D."/>
            <person name="Pearson M."/>
            <person name="Roberts A."/>
            <person name="Saif S."/>
            <person name="Shenoy N."/>
            <person name="Sisk P."/>
            <person name="Stolte C."/>
            <person name="Sykes S."/>
            <person name="Thomson T."/>
            <person name="Walk T."/>
            <person name="White J."/>
            <person name="Yandava C."/>
            <person name="Burger G."/>
            <person name="Gray M.W."/>
            <person name="Holland P.W.H."/>
            <person name="King N."/>
            <person name="Lang F.B.F."/>
            <person name="Roger A.J."/>
            <person name="Ruiz-Trillo I."/>
            <person name="Lander E."/>
            <person name="Nusbaum C."/>
        </authorList>
    </citation>
    <scope>NUCLEOTIDE SEQUENCE [LARGE SCALE GENOMIC DNA]</scope>
    <source>
        <strain evidence="5 6">DAOM BR117</strain>
    </source>
</reference>
<evidence type="ECO:0000313" key="6">
    <source>
        <dbReference type="Proteomes" id="UP000053201"/>
    </source>
</evidence>
<evidence type="ECO:0000256" key="2">
    <source>
        <dbReference type="ARBA" id="ARBA00022737"/>
    </source>
</evidence>
<dbReference type="OrthoDB" id="20669at2759"/>
<proteinExistence type="predicted"/>
<feature type="repeat" description="WD" evidence="3">
    <location>
        <begin position="687"/>
        <end position="733"/>
    </location>
</feature>
<feature type="compositionally biased region" description="Basic residues" evidence="4">
    <location>
        <begin position="607"/>
        <end position="617"/>
    </location>
</feature>
<feature type="region of interest" description="Disordered" evidence="4">
    <location>
        <begin position="591"/>
        <end position="618"/>
    </location>
</feature>
<dbReference type="eggNOG" id="KOG0266">
    <property type="taxonomic scope" value="Eukaryota"/>
</dbReference>
<keyword evidence="1 3" id="KW-0853">WD repeat</keyword>
<dbReference type="SUPFAM" id="SSF50978">
    <property type="entry name" value="WD40 repeat-like"/>
    <property type="match status" value="2"/>
</dbReference>
<dbReference type="InterPro" id="IPR036322">
    <property type="entry name" value="WD40_repeat_dom_sf"/>
</dbReference>
<feature type="repeat" description="WD" evidence="3">
    <location>
        <begin position="952"/>
        <end position="985"/>
    </location>
</feature>
<dbReference type="RefSeq" id="XP_016605517.1">
    <property type="nucleotide sequence ID" value="XM_016755561.1"/>
</dbReference>
<dbReference type="Pfam" id="PF00400">
    <property type="entry name" value="WD40"/>
    <property type="match status" value="4"/>
</dbReference>
<feature type="region of interest" description="Disordered" evidence="4">
    <location>
        <begin position="550"/>
        <end position="578"/>
    </location>
</feature>
<keyword evidence="6" id="KW-1185">Reference proteome</keyword>
<gene>
    <name evidence="5" type="ORF">SPPG_07393</name>
</gene>
<dbReference type="InterPro" id="IPR015943">
    <property type="entry name" value="WD40/YVTN_repeat-like_dom_sf"/>
</dbReference>
<keyword evidence="2" id="KW-0677">Repeat</keyword>
<dbReference type="Proteomes" id="UP000053201">
    <property type="component" value="Unassembled WGS sequence"/>
</dbReference>
<dbReference type="PROSITE" id="PS50082">
    <property type="entry name" value="WD_REPEATS_2"/>
    <property type="match status" value="2"/>
</dbReference>
<dbReference type="PROSITE" id="PS00678">
    <property type="entry name" value="WD_REPEATS_1"/>
    <property type="match status" value="1"/>
</dbReference>
<dbReference type="InParanoid" id="A0A0L0H8D4"/>
<organism evidence="5 6">
    <name type="scientific">Spizellomyces punctatus (strain DAOM BR117)</name>
    <dbReference type="NCBI Taxonomy" id="645134"/>
    <lineage>
        <taxon>Eukaryota</taxon>
        <taxon>Fungi</taxon>
        <taxon>Fungi incertae sedis</taxon>
        <taxon>Chytridiomycota</taxon>
        <taxon>Chytridiomycota incertae sedis</taxon>
        <taxon>Chytridiomycetes</taxon>
        <taxon>Spizellomycetales</taxon>
        <taxon>Spizellomycetaceae</taxon>
        <taxon>Spizellomyces</taxon>
    </lineage>
</organism>
<dbReference type="VEuPathDB" id="FungiDB:SPPG_07393"/>
<feature type="compositionally biased region" description="Low complexity" evidence="4">
    <location>
        <begin position="550"/>
        <end position="568"/>
    </location>
</feature>
<dbReference type="AlphaFoldDB" id="A0A0L0H8D4"/>
<dbReference type="InterPro" id="IPR042411">
    <property type="entry name" value="WDR27"/>
</dbReference>